<evidence type="ECO:0000313" key="2">
    <source>
        <dbReference type="EMBL" id="ADB16780.1"/>
    </source>
</evidence>
<dbReference type="KEGG" id="psl:Psta_2106"/>
<dbReference type="STRING" id="530564.Psta_2106"/>
<accession>D2R1R1</accession>
<dbReference type="HOGENOM" id="CLU_1249672_0_0_0"/>
<dbReference type="Proteomes" id="UP000001887">
    <property type="component" value="Chromosome"/>
</dbReference>
<organism evidence="2 3">
    <name type="scientific">Pirellula staleyi (strain ATCC 27377 / DSM 6068 / ICPB 4128)</name>
    <name type="common">Pirella staleyi</name>
    <dbReference type="NCBI Taxonomy" id="530564"/>
    <lineage>
        <taxon>Bacteria</taxon>
        <taxon>Pseudomonadati</taxon>
        <taxon>Planctomycetota</taxon>
        <taxon>Planctomycetia</taxon>
        <taxon>Pirellulales</taxon>
        <taxon>Pirellulaceae</taxon>
        <taxon>Pirellula</taxon>
    </lineage>
</organism>
<dbReference type="AlphaFoldDB" id="D2R1R1"/>
<sequence precursor="true">MFRLTGLTVRAIFLIGFIIALPVLALPKVSELANRFLYGEEKTIVGDGATAPAAGGTATPYGDVGASPASFNAPLFAPESSGPTPEQAAWQSDLPPTFGPGPRLGSRGAAETNQPPVGPPDVYGDGGLENSPSPAPPSPFGEEILAQLAQIREALELMGAQSLVLHVVEGTENYRFHCEVLLAPQSPYTRQFEAVSPDPLLAAETVLAEVTRWRQSNPPAR</sequence>
<evidence type="ECO:0000313" key="3">
    <source>
        <dbReference type="Proteomes" id="UP000001887"/>
    </source>
</evidence>
<reference evidence="2 3" key="1">
    <citation type="journal article" date="2009" name="Stand. Genomic Sci.">
        <title>Complete genome sequence of Pirellula staleyi type strain (ATCC 27377).</title>
        <authorList>
            <person name="Clum A."/>
            <person name="Tindall B.J."/>
            <person name="Sikorski J."/>
            <person name="Ivanova N."/>
            <person name="Mavrommatis K."/>
            <person name="Lucas S."/>
            <person name="Glavina del Rio T."/>
            <person name="Nolan M."/>
            <person name="Chen F."/>
            <person name="Tice H."/>
            <person name="Pitluck S."/>
            <person name="Cheng J.F."/>
            <person name="Chertkov O."/>
            <person name="Brettin T."/>
            <person name="Han C."/>
            <person name="Detter J.C."/>
            <person name="Kuske C."/>
            <person name="Bruce D."/>
            <person name="Goodwin L."/>
            <person name="Ovchinikova G."/>
            <person name="Pati A."/>
            <person name="Mikhailova N."/>
            <person name="Chen A."/>
            <person name="Palaniappan K."/>
            <person name="Land M."/>
            <person name="Hauser L."/>
            <person name="Chang Y.J."/>
            <person name="Jeffries C.D."/>
            <person name="Chain P."/>
            <person name="Rohde M."/>
            <person name="Goker M."/>
            <person name="Bristow J."/>
            <person name="Eisen J.A."/>
            <person name="Markowitz V."/>
            <person name="Hugenholtz P."/>
            <person name="Kyrpides N.C."/>
            <person name="Klenk H.P."/>
            <person name="Lapidus A."/>
        </authorList>
    </citation>
    <scope>NUCLEOTIDE SEQUENCE [LARGE SCALE GENOMIC DNA]</scope>
    <source>
        <strain evidence="3">ATCC 27377 / DSM 6068 / ICPB 4128</strain>
    </source>
</reference>
<evidence type="ECO:0000256" key="1">
    <source>
        <dbReference type="SAM" id="MobiDB-lite"/>
    </source>
</evidence>
<feature type="region of interest" description="Disordered" evidence="1">
    <location>
        <begin position="72"/>
        <end position="141"/>
    </location>
</feature>
<proteinExistence type="predicted"/>
<dbReference type="EMBL" id="CP001848">
    <property type="protein sequence ID" value="ADB16780.1"/>
    <property type="molecule type" value="Genomic_DNA"/>
</dbReference>
<dbReference type="OrthoDB" id="262831at2"/>
<protein>
    <submittedName>
        <fullName evidence="2">Uncharacterized protein</fullName>
    </submittedName>
</protein>
<name>D2R1R1_PIRSD</name>
<gene>
    <name evidence="2" type="ordered locus">Psta_2106</name>
</gene>
<keyword evidence="3" id="KW-1185">Reference proteome</keyword>